<dbReference type="Proteomes" id="UP001208570">
    <property type="component" value="Unassembled WGS sequence"/>
</dbReference>
<evidence type="ECO:0000256" key="3">
    <source>
        <dbReference type="ARBA" id="ARBA00013056"/>
    </source>
</evidence>
<comment type="caution">
    <text evidence="8">The sequence shown here is derived from an EMBL/GenBank/DDBJ whole genome shotgun (WGS) entry which is preliminary data.</text>
</comment>
<dbReference type="AlphaFoldDB" id="A0AAD9JB91"/>
<sequence length="170" mass="18539">MASGEADNAPKVRVVLQQCLGARLQTQPATDDTPSEFVQISRGLVVYICFLKAASSDMVEKIVKTVLTVRLSETDGGKLVSILDLPGDLLIVPQATLGGRLKGRAMQYHNIIDKSAGFRLYGEFTELCKSTVNSNSISQEKNCVVQCGTYGNRQVLEIDTNGPYTHILEF</sequence>
<evidence type="ECO:0000256" key="2">
    <source>
        <dbReference type="ARBA" id="ARBA00011738"/>
    </source>
</evidence>
<dbReference type="Gene3D" id="3.50.80.10">
    <property type="entry name" value="D-tyrosyl-tRNA(Tyr) deacylase"/>
    <property type="match status" value="1"/>
</dbReference>
<dbReference type="InterPro" id="IPR003732">
    <property type="entry name" value="Daa-tRNA_deacyls_DTD"/>
</dbReference>
<evidence type="ECO:0000256" key="5">
    <source>
        <dbReference type="ARBA" id="ARBA00022801"/>
    </source>
</evidence>
<dbReference type="EC" id="3.1.1.96" evidence="3"/>
<keyword evidence="5" id="KW-0378">Hydrolase</keyword>
<dbReference type="PANTHER" id="PTHR10472">
    <property type="entry name" value="D-TYROSYL-TRNA TYR DEACYLASE"/>
    <property type="match status" value="1"/>
</dbReference>
<comment type="catalytic activity">
    <reaction evidence="7">
        <text>a D-aminoacyl-tRNA + H2O = a tRNA + a D-alpha-amino acid + H(+)</text>
        <dbReference type="Rhea" id="RHEA:13953"/>
        <dbReference type="Rhea" id="RHEA-COMP:10123"/>
        <dbReference type="Rhea" id="RHEA-COMP:10124"/>
        <dbReference type="ChEBI" id="CHEBI:15377"/>
        <dbReference type="ChEBI" id="CHEBI:15378"/>
        <dbReference type="ChEBI" id="CHEBI:59871"/>
        <dbReference type="ChEBI" id="CHEBI:78442"/>
        <dbReference type="ChEBI" id="CHEBI:79333"/>
        <dbReference type="EC" id="3.1.1.96"/>
    </reaction>
</comment>
<dbReference type="GO" id="GO:0005737">
    <property type="term" value="C:cytoplasm"/>
    <property type="evidence" value="ECO:0007669"/>
    <property type="project" value="UniProtKB-SubCell"/>
</dbReference>
<dbReference type="GO" id="GO:0051500">
    <property type="term" value="F:D-tyrosyl-tRNA(Tyr) deacylase activity"/>
    <property type="evidence" value="ECO:0007669"/>
    <property type="project" value="TreeGrafter"/>
</dbReference>
<evidence type="ECO:0000313" key="8">
    <source>
        <dbReference type="EMBL" id="KAK2150012.1"/>
    </source>
</evidence>
<evidence type="ECO:0000256" key="4">
    <source>
        <dbReference type="ARBA" id="ARBA00022490"/>
    </source>
</evidence>
<comment type="subcellular location">
    <subcellularLocation>
        <location evidence="1">Cytoplasm</location>
    </subcellularLocation>
</comment>
<dbReference type="SUPFAM" id="SSF69500">
    <property type="entry name" value="DTD-like"/>
    <property type="match status" value="1"/>
</dbReference>
<evidence type="ECO:0000256" key="7">
    <source>
        <dbReference type="ARBA" id="ARBA00048018"/>
    </source>
</evidence>
<gene>
    <name evidence="8" type="ORF">LSH36_427g03054</name>
</gene>
<proteinExistence type="predicted"/>
<keyword evidence="9" id="KW-1185">Reference proteome</keyword>
<evidence type="ECO:0000256" key="1">
    <source>
        <dbReference type="ARBA" id="ARBA00004496"/>
    </source>
</evidence>
<protein>
    <recommendedName>
        <fullName evidence="3">D-aminoacyl-tRNA deacylase</fullName>
        <ecNumber evidence="3">3.1.1.96</ecNumber>
    </recommendedName>
</protein>
<evidence type="ECO:0000256" key="6">
    <source>
        <dbReference type="ARBA" id="ARBA00047676"/>
    </source>
</evidence>
<evidence type="ECO:0000313" key="9">
    <source>
        <dbReference type="Proteomes" id="UP001208570"/>
    </source>
</evidence>
<accession>A0AAD9JB91</accession>
<dbReference type="PANTHER" id="PTHR10472:SF1">
    <property type="entry name" value="D-AMINOACYL-TRNA DEACYLASE 2"/>
    <property type="match status" value="1"/>
</dbReference>
<dbReference type="EMBL" id="JAODUP010000427">
    <property type="protein sequence ID" value="KAK2150012.1"/>
    <property type="molecule type" value="Genomic_DNA"/>
</dbReference>
<organism evidence="8 9">
    <name type="scientific">Paralvinella palmiformis</name>
    <dbReference type="NCBI Taxonomy" id="53620"/>
    <lineage>
        <taxon>Eukaryota</taxon>
        <taxon>Metazoa</taxon>
        <taxon>Spiralia</taxon>
        <taxon>Lophotrochozoa</taxon>
        <taxon>Annelida</taxon>
        <taxon>Polychaeta</taxon>
        <taxon>Sedentaria</taxon>
        <taxon>Canalipalpata</taxon>
        <taxon>Terebellida</taxon>
        <taxon>Terebelliformia</taxon>
        <taxon>Alvinellidae</taxon>
        <taxon>Paralvinella</taxon>
    </lineage>
</organism>
<dbReference type="InterPro" id="IPR023509">
    <property type="entry name" value="DTD-like_sf"/>
</dbReference>
<dbReference type="Pfam" id="PF02580">
    <property type="entry name" value="Tyr_Deacylase"/>
    <property type="match status" value="1"/>
</dbReference>
<comment type="catalytic activity">
    <reaction evidence="6">
        <text>glycyl-tRNA(Ala) + H2O = tRNA(Ala) + glycine + H(+)</text>
        <dbReference type="Rhea" id="RHEA:53744"/>
        <dbReference type="Rhea" id="RHEA-COMP:9657"/>
        <dbReference type="Rhea" id="RHEA-COMP:13640"/>
        <dbReference type="ChEBI" id="CHEBI:15377"/>
        <dbReference type="ChEBI" id="CHEBI:15378"/>
        <dbReference type="ChEBI" id="CHEBI:57305"/>
        <dbReference type="ChEBI" id="CHEBI:78442"/>
        <dbReference type="ChEBI" id="CHEBI:78522"/>
        <dbReference type="EC" id="3.1.1.96"/>
    </reaction>
</comment>
<reference evidence="8" key="1">
    <citation type="journal article" date="2023" name="Mol. Biol. Evol.">
        <title>Third-Generation Sequencing Reveals the Adaptive Role of the Epigenome in Three Deep-Sea Polychaetes.</title>
        <authorList>
            <person name="Perez M."/>
            <person name="Aroh O."/>
            <person name="Sun Y."/>
            <person name="Lan Y."/>
            <person name="Juniper S.K."/>
            <person name="Young C.R."/>
            <person name="Angers B."/>
            <person name="Qian P.Y."/>
        </authorList>
    </citation>
    <scope>NUCLEOTIDE SEQUENCE</scope>
    <source>
        <strain evidence="8">P08H-3</strain>
    </source>
</reference>
<comment type="subunit">
    <text evidence="2">Homodimer.</text>
</comment>
<keyword evidence="4" id="KW-0963">Cytoplasm</keyword>
<name>A0AAD9JB91_9ANNE</name>